<gene>
    <name evidence="1" type="ORF">BLA27_27605</name>
</gene>
<evidence type="ECO:0000313" key="2">
    <source>
        <dbReference type="Proteomes" id="UP000182985"/>
    </source>
</evidence>
<reference evidence="1 2" key="1">
    <citation type="submission" date="2016-10" db="EMBL/GenBank/DDBJ databases">
        <title>The Draft Genome Sequence of the Potato Rhizosphere Bacteria Ochrobactrum sp. IPA7.2.</title>
        <authorList>
            <person name="Gogoleva N.E."/>
            <person name="Khlopko Y.A."/>
            <person name="Burygin G.L."/>
            <person name="Plotnikov A.O."/>
        </authorList>
    </citation>
    <scope>NUCLEOTIDE SEQUENCE [LARGE SCALE GENOMIC DNA]</scope>
    <source>
        <strain evidence="1 2">IPA7.2</strain>
    </source>
</reference>
<name>A0A1J6HAZ8_9HYPH</name>
<evidence type="ECO:0000313" key="1">
    <source>
        <dbReference type="EMBL" id="OIS90277.1"/>
    </source>
</evidence>
<dbReference type="Proteomes" id="UP000182985">
    <property type="component" value="Unassembled WGS sequence"/>
</dbReference>
<dbReference type="EMBL" id="MOEC01000064">
    <property type="protein sequence ID" value="OIS90277.1"/>
    <property type="molecule type" value="Genomic_DNA"/>
</dbReference>
<sequence>MTEGNAIIELWDVETFDSELLGDLDAHADVTRITCSPRVTNGWSVRPPIALCPIPRCRVSREFEPIFHFARTLLKVRTRSASKRKTGLIGATNGNTRTRVSA</sequence>
<proteinExistence type="predicted"/>
<dbReference type="AlphaFoldDB" id="A0A1J6HAZ8"/>
<accession>A0A1J6HAZ8</accession>
<comment type="caution">
    <text evidence="1">The sequence shown here is derived from an EMBL/GenBank/DDBJ whole genome shotgun (WGS) entry which is preliminary data.</text>
</comment>
<protein>
    <submittedName>
        <fullName evidence="1">Uncharacterized protein</fullName>
    </submittedName>
</protein>
<keyword evidence="2" id="KW-1185">Reference proteome</keyword>
<organism evidence="1 2">
    <name type="scientific">Brucella cytisi</name>
    <dbReference type="NCBI Taxonomy" id="407152"/>
    <lineage>
        <taxon>Bacteria</taxon>
        <taxon>Pseudomonadati</taxon>
        <taxon>Pseudomonadota</taxon>
        <taxon>Alphaproteobacteria</taxon>
        <taxon>Hyphomicrobiales</taxon>
        <taxon>Brucellaceae</taxon>
        <taxon>Brucella/Ochrobactrum group</taxon>
        <taxon>Brucella</taxon>
    </lineage>
</organism>